<dbReference type="GO" id="GO:0042918">
    <property type="term" value="P:alkanesulfonate transmembrane transport"/>
    <property type="evidence" value="ECO:0007669"/>
    <property type="project" value="TreeGrafter"/>
</dbReference>
<dbReference type="EMBL" id="SLXQ01000001">
    <property type="protein sequence ID" value="TCP56583.1"/>
    <property type="molecule type" value="Genomic_DNA"/>
</dbReference>
<comment type="subcellular location">
    <subcellularLocation>
        <location evidence="1">Periplasm</location>
    </subcellularLocation>
</comment>
<comment type="caution">
    <text evidence="5">The sequence shown here is derived from an EMBL/GenBank/DDBJ whole genome shotgun (WGS) entry which is preliminary data.</text>
</comment>
<keyword evidence="6" id="KW-1185">Reference proteome</keyword>
<accession>A0A4R2R242</accession>
<protein>
    <submittedName>
        <fullName evidence="5">NitT/TauT family transport system substrate-binding protein</fullName>
    </submittedName>
</protein>
<feature type="domain" description="SsuA/THI5-like" evidence="4">
    <location>
        <begin position="67"/>
        <end position="270"/>
    </location>
</feature>
<dbReference type="SUPFAM" id="SSF53850">
    <property type="entry name" value="Periplasmic binding protein-like II"/>
    <property type="match status" value="1"/>
</dbReference>
<dbReference type="PANTHER" id="PTHR30024">
    <property type="entry name" value="ALIPHATIC SULFONATES-BINDING PROTEIN-RELATED"/>
    <property type="match status" value="1"/>
</dbReference>
<sequence>MGDYDVPVQPAKERDVRRIRNTAALTLAALVTTVSISACDLFSGDPSNEVLGPRESLRIAVTSAIDTAGLRIGVKDGVFDRAGLDIELVEQPTEQAAMGALDSGDADLAFGSNTTLLRAAQDGAELELEAEAYQARPYTAAIVSMPGSGYDEPQDKPQPRIAVDTSTDNARLSVNSLLSVNGVDPAGVDFVPRDRGDIAEALTSGAVDGAWLAEPYLTSIQQELGATVVLDGSSGAMQDYPFSSYATNQSFANKKGAVLQRFRQALGEAHSATTPTRVQQELPTFAEVDPATAALVTVGEYPAQFNQVRVQRVADLMMQYDQLPDRLDVYELTPAPLRS</sequence>
<keyword evidence="3" id="KW-0732">Signal</keyword>
<proteinExistence type="inferred from homology"/>
<reference evidence="5 6" key="1">
    <citation type="submission" date="2019-03" db="EMBL/GenBank/DDBJ databases">
        <title>Genomic Encyclopedia of Type Strains, Phase IV (KMG-IV): sequencing the most valuable type-strain genomes for metagenomic binning, comparative biology and taxonomic classification.</title>
        <authorList>
            <person name="Goeker M."/>
        </authorList>
    </citation>
    <scope>NUCLEOTIDE SEQUENCE [LARGE SCALE GENOMIC DNA]</scope>
    <source>
        <strain evidence="5 6">DSM 45765</strain>
    </source>
</reference>
<evidence type="ECO:0000256" key="1">
    <source>
        <dbReference type="ARBA" id="ARBA00004418"/>
    </source>
</evidence>
<dbReference type="Pfam" id="PF09084">
    <property type="entry name" value="NMT1"/>
    <property type="match status" value="1"/>
</dbReference>
<evidence type="ECO:0000313" key="5">
    <source>
        <dbReference type="EMBL" id="TCP56583.1"/>
    </source>
</evidence>
<gene>
    <name evidence="5" type="ORF">EV191_101526</name>
</gene>
<evidence type="ECO:0000256" key="2">
    <source>
        <dbReference type="ARBA" id="ARBA00010742"/>
    </source>
</evidence>
<evidence type="ECO:0000256" key="3">
    <source>
        <dbReference type="ARBA" id="ARBA00022729"/>
    </source>
</evidence>
<comment type="similarity">
    <text evidence="2">Belongs to the bacterial solute-binding protein SsuA/TauA family.</text>
</comment>
<evidence type="ECO:0000259" key="4">
    <source>
        <dbReference type="Pfam" id="PF09084"/>
    </source>
</evidence>
<dbReference type="Proteomes" id="UP000294911">
    <property type="component" value="Unassembled WGS sequence"/>
</dbReference>
<dbReference type="PANTHER" id="PTHR30024:SF47">
    <property type="entry name" value="TAURINE-BINDING PERIPLASMIC PROTEIN"/>
    <property type="match status" value="1"/>
</dbReference>
<dbReference type="GO" id="GO:0042597">
    <property type="term" value="C:periplasmic space"/>
    <property type="evidence" value="ECO:0007669"/>
    <property type="project" value="UniProtKB-SubCell"/>
</dbReference>
<organism evidence="5 6">
    <name type="scientific">Tamaricihabitans halophyticus</name>
    <dbReference type="NCBI Taxonomy" id="1262583"/>
    <lineage>
        <taxon>Bacteria</taxon>
        <taxon>Bacillati</taxon>
        <taxon>Actinomycetota</taxon>
        <taxon>Actinomycetes</taxon>
        <taxon>Pseudonocardiales</taxon>
        <taxon>Pseudonocardiaceae</taxon>
        <taxon>Tamaricihabitans</taxon>
    </lineage>
</organism>
<dbReference type="OrthoDB" id="8892982at2"/>
<name>A0A4R2R242_9PSEU</name>
<evidence type="ECO:0000313" key="6">
    <source>
        <dbReference type="Proteomes" id="UP000294911"/>
    </source>
</evidence>
<dbReference type="InterPro" id="IPR015168">
    <property type="entry name" value="SsuA/THI5"/>
</dbReference>
<dbReference type="Gene3D" id="3.40.190.10">
    <property type="entry name" value="Periplasmic binding protein-like II"/>
    <property type="match status" value="2"/>
</dbReference>
<dbReference type="AlphaFoldDB" id="A0A4R2R242"/>